<protein>
    <recommendedName>
        <fullName evidence="5">RING-type domain-containing protein</fullName>
    </recommendedName>
</protein>
<dbReference type="Gene3D" id="3.30.40.10">
    <property type="entry name" value="Zinc/RING finger domain, C3HC4 (zinc finger)"/>
    <property type="match status" value="1"/>
</dbReference>
<dbReference type="SUPFAM" id="SSF57850">
    <property type="entry name" value="RING/U-box"/>
    <property type="match status" value="1"/>
</dbReference>
<keyword evidence="3" id="KW-0862">Zinc</keyword>
<dbReference type="InterPro" id="IPR001841">
    <property type="entry name" value="Znf_RING"/>
</dbReference>
<evidence type="ECO:0000256" key="4">
    <source>
        <dbReference type="PROSITE-ProRule" id="PRU00175"/>
    </source>
</evidence>
<evidence type="ECO:0000313" key="6">
    <source>
        <dbReference type="EMBL" id="AWW14436.1"/>
    </source>
</evidence>
<dbReference type="PROSITE" id="PS00518">
    <property type="entry name" value="ZF_RING_1"/>
    <property type="match status" value="1"/>
</dbReference>
<evidence type="ECO:0000256" key="2">
    <source>
        <dbReference type="ARBA" id="ARBA00022771"/>
    </source>
</evidence>
<reference evidence="6 7" key="1">
    <citation type="journal article" date="2018" name="Sci. Rep.">
        <title>Comprehensive analysis of single molecule sequencing-derived complete genome and whole transcriptome of Hyposidra talaca nuclear polyhedrosis virus.</title>
        <authorList>
            <person name="Nguyen T.T."/>
            <person name="Suryamohan K."/>
            <person name="Kuriakose B."/>
            <person name="Janakiraman V."/>
            <person name="Reichelt M."/>
            <person name="Chaudhuri S."/>
            <person name="Guillory J."/>
            <person name="Divakaran N."/>
            <person name="Rabins P.E."/>
            <person name="Goel R."/>
            <person name="Deka B."/>
            <person name="Sarkar S."/>
            <person name="Ekka P."/>
            <person name="Tsai Y.C."/>
            <person name="Vargas D."/>
            <person name="Santhosh S."/>
            <person name="Mohan S."/>
            <person name="Chin C.S."/>
            <person name="Korlach J."/>
            <person name="Thomas G."/>
            <person name="Babu A."/>
            <person name="Seshagiri S."/>
        </authorList>
    </citation>
    <scope>NUCLEOTIDE SEQUENCE [LARGE SCALE GENOMIC DNA]</scope>
    <source>
        <strain evidence="6 7">HytaNPVIndia001</strain>
    </source>
</reference>
<evidence type="ECO:0000256" key="3">
    <source>
        <dbReference type="ARBA" id="ARBA00022833"/>
    </source>
</evidence>
<dbReference type="KEGG" id="vg:65101554"/>
<dbReference type="InterPro" id="IPR013083">
    <property type="entry name" value="Znf_RING/FYVE/PHD"/>
</dbReference>
<name>A0A2Z4HI29_9ABAC</name>
<dbReference type="Proteomes" id="UP000501125">
    <property type="component" value="Chromosome"/>
</dbReference>
<dbReference type="PROSITE" id="PS50089">
    <property type="entry name" value="ZF_RING_2"/>
    <property type="match status" value="1"/>
</dbReference>
<dbReference type="RefSeq" id="YP_010086343.1">
    <property type="nucleotide sequence ID" value="NC_055453.1"/>
</dbReference>
<proteinExistence type="predicted"/>
<evidence type="ECO:0000259" key="5">
    <source>
        <dbReference type="PROSITE" id="PS50089"/>
    </source>
</evidence>
<dbReference type="SMART" id="SM00184">
    <property type="entry name" value="RING"/>
    <property type="match status" value="1"/>
</dbReference>
<dbReference type="EMBL" id="MH261376">
    <property type="protein sequence ID" value="AWW14436.1"/>
    <property type="molecule type" value="Genomic_DNA"/>
</dbReference>
<dbReference type="PANTHER" id="PTHR45676:SF41">
    <property type="entry name" value="RING-H2 FINGER PROTEIN ATL66"/>
    <property type="match status" value="1"/>
</dbReference>
<keyword evidence="2 4" id="KW-0863">Zinc-finger</keyword>
<organism evidence="6 7">
    <name type="scientific">Hyposidra talaca nucleopolyhedrovirus</name>
    <dbReference type="NCBI Taxonomy" id="1070315"/>
    <lineage>
        <taxon>Viruses</taxon>
        <taxon>Viruses incertae sedis</taxon>
        <taxon>Naldaviricetes</taxon>
        <taxon>Lefavirales</taxon>
        <taxon>Baculoviridae</taxon>
        <taxon>Alphabaculovirus</taxon>
        <taxon>Alphabaculovirus hytalacae</taxon>
    </lineage>
</organism>
<accession>A0A2Z4HI29</accession>
<sequence>MEPTRNNEFNINNDFVINFINVDFNVNIEMEYVNVLGEVLRLNIEYINEESPPPPPPLPKNEYYKYLKTVQYTKSLLNDNCCVCLNNFNIKQRVSVIKKCNHAFCRTCLKDWFRVSRKRYCPLCRTKLV</sequence>
<dbReference type="PANTHER" id="PTHR45676">
    <property type="entry name" value="RING-H2 FINGER PROTEIN ATL51-RELATED"/>
    <property type="match status" value="1"/>
</dbReference>
<keyword evidence="1" id="KW-0479">Metal-binding</keyword>
<dbReference type="GeneID" id="65101554"/>
<gene>
    <name evidence="6" type="primary">orf76</name>
    <name evidence="6" type="ORF">HytaNPV_gp076</name>
</gene>
<evidence type="ECO:0000256" key="1">
    <source>
        <dbReference type="ARBA" id="ARBA00022723"/>
    </source>
</evidence>
<keyword evidence="7" id="KW-1185">Reference proteome</keyword>
<dbReference type="GO" id="GO:0008270">
    <property type="term" value="F:zinc ion binding"/>
    <property type="evidence" value="ECO:0007669"/>
    <property type="project" value="UniProtKB-KW"/>
</dbReference>
<dbReference type="InterPro" id="IPR017907">
    <property type="entry name" value="Znf_RING_CS"/>
</dbReference>
<feature type="domain" description="RING-type" evidence="5">
    <location>
        <begin position="81"/>
        <end position="125"/>
    </location>
</feature>
<evidence type="ECO:0000313" key="7">
    <source>
        <dbReference type="Proteomes" id="UP000501125"/>
    </source>
</evidence>
<dbReference type="Pfam" id="PF13639">
    <property type="entry name" value="zf-RING_2"/>
    <property type="match status" value="1"/>
</dbReference>